<feature type="compositionally biased region" description="Basic and acidic residues" evidence="1">
    <location>
        <begin position="1"/>
        <end position="71"/>
    </location>
</feature>
<dbReference type="EMBL" id="LAZR01032114">
    <property type="protein sequence ID" value="KKL51827.1"/>
    <property type="molecule type" value="Genomic_DNA"/>
</dbReference>
<dbReference type="AlphaFoldDB" id="A0A0F9FLA9"/>
<comment type="caution">
    <text evidence="2">The sequence shown here is derived from an EMBL/GenBank/DDBJ whole genome shotgun (WGS) entry which is preliminary data.</text>
</comment>
<accession>A0A0F9FLA9</accession>
<reference evidence="2" key="1">
    <citation type="journal article" date="2015" name="Nature">
        <title>Complex archaea that bridge the gap between prokaryotes and eukaryotes.</title>
        <authorList>
            <person name="Spang A."/>
            <person name="Saw J.H."/>
            <person name="Jorgensen S.L."/>
            <person name="Zaremba-Niedzwiedzka K."/>
            <person name="Martijn J."/>
            <person name="Lind A.E."/>
            <person name="van Eijk R."/>
            <person name="Schleper C."/>
            <person name="Guy L."/>
            <person name="Ettema T.J."/>
        </authorList>
    </citation>
    <scope>NUCLEOTIDE SEQUENCE</scope>
</reference>
<name>A0A0F9FLA9_9ZZZZ</name>
<gene>
    <name evidence="2" type="ORF">LCGC14_2291600</name>
</gene>
<organism evidence="2">
    <name type="scientific">marine sediment metagenome</name>
    <dbReference type="NCBI Taxonomy" id="412755"/>
    <lineage>
        <taxon>unclassified sequences</taxon>
        <taxon>metagenomes</taxon>
        <taxon>ecological metagenomes</taxon>
    </lineage>
</organism>
<protein>
    <submittedName>
        <fullName evidence="2">Uncharacterized protein</fullName>
    </submittedName>
</protein>
<evidence type="ECO:0000313" key="2">
    <source>
        <dbReference type="EMBL" id="KKL51827.1"/>
    </source>
</evidence>
<feature type="region of interest" description="Disordered" evidence="1">
    <location>
        <begin position="1"/>
        <end position="90"/>
    </location>
</feature>
<proteinExistence type="predicted"/>
<evidence type="ECO:0000256" key="1">
    <source>
        <dbReference type="SAM" id="MobiDB-lite"/>
    </source>
</evidence>
<sequence length="90" mass="10121">MSDEEKKPDPVEQAAKNEAEDRLKAEDEAAREKAEAEERKKEEDESKRKEAARVEAEAKKCETPKKQEPLKKLSSGKGRGLSLAGNRKKN</sequence>